<dbReference type="EMBL" id="DS499596">
    <property type="protein sequence ID" value="EDP52981.1"/>
    <property type="molecule type" value="Genomic_DNA"/>
</dbReference>
<evidence type="ECO:0000313" key="2">
    <source>
        <dbReference type="Proteomes" id="UP000001699"/>
    </source>
</evidence>
<accession>B0XYN5</accession>
<protein>
    <submittedName>
        <fullName evidence="1">Uncharacterized protein</fullName>
    </submittedName>
</protein>
<dbReference type="Proteomes" id="UP000001699">
    <property type="component" value="Unassembled WGS sequence"/>
</dbReference>
<proteinExistence type="predicted"/>
<organism evidence="1 2">
    <name type="scientific">Aspergillus fumigatus (strain CBS 144.89 / FGSC A1163 / CEA10)</name>
    <name type="common">Neosartorya fumigata</name>
    <dbReference type="NCBI Taxonomy" id="451804"/>
    <lineage>
        <taxon>Eukaryota</taxon>
        <taxon>Fungi</taxon>
        <taxon>Dikarya</taxon>
        <taxon>Ascomycota</taxon>
        <taxon>Pezizomycotina</taxon>
        <taxon>Eurotiomycetes</taxon>
        <taxon>Eurotiomycetidae</taxon>
        <taxon>Eurotiales</taxon>
        <taxon>Aspergillaceae</taxon>
        <taxon>Aspergillus</taxon>
        <taxon>Aspergillus subgen. Fumigati</taxon>
    </lineage>
</organism>
<dbReference type="HOGENOM" id="CLU_1094053_0_0_1"/>
<dbReference type="VEuPathDB" id="FungiDB:AFUB_041530"/>
<gene>
    <name evidence="1" type="ORF">AFUB_041530</name>
</gene>
<keyword evidence="2" id="KW-1185">Reference proteome</keyword>
<reference evidence="1 2" key="1">
    <citation type="journal article" date="2008" name="PLoS Genet.">
        <title>Genomic islands in the pathogenic filamentous fungus Aspergillus fumigatus.</title>
        <authorList>
            <person name="Fedorova N.D."/>
            <person name="Khaldi N."/>
            <person name="Joardar V.S."/>
            <person name="Maiti R."/>
            <person name="Amedeo P."/>
            <person name="Anderson M.J."/>
            <person name="Crabtree J."/>
            <person name="Silva J.C."/>
            <person name="Badger J.H."/>
            <person name="Albarraq A."/>
            <person name="Angiuoli S."/>
            <person name="Bussey H."/>
            <person name="Bowyer P."/>
            <person name="Cotty P.J."/>
            <person name="Dyer P.S."/>
            <person name="Egan A."/>
            <person name="Galens K."/>
            <person name="Fraser-Liggett C.M."/>
            <person name="Haas B.J."/>
            <person name="Inman J.M."/>
            <person name="Kent R."/>
            <person name="Lemieux S."/>
            <person name="Malavazi I."/>
            <person name="Orvis J."/>
            <person name="Roemer T."/>
            <person name="Ronning C.M."/>
            <person name="Sundaram J.P."/>
            <person name="Sutton G."/>
            <person name="Turner G."/>
            <person name="Venter J.C."/>
            <person name="White O.R."/>
            <person name="Whitty B.R."/>
            <person name="Youngman P."/>
            <person name="Wolfe K.H."/>
            <person name="Goldman G.H."/>
            <person name="Wortman J.R."/>
            <person name="Jiang B."/>
            <person name="Denning D.W."/>
            <person name="Nierman W.C."/>
        </authorList>
    </citation>
    <scope>NUCLEOTIDE SEQUENCE [LARGE SCALE GENOMIC DNA]</scope>
    <source>
        <strain evidence="2">CBS 144.89 / FGSC A1163 / CEA10</strain>
    </source>
</reference>
<dbReference type="AlphaFoldDB" id="B0XYN5"/>
<name>B0XYN5_ASPFC</name>
<dbReference type="OrthoDB" id="4467576at2759"/>
<sequence length="254" mass="29457">MLYRNTDICVRQEEDPLVGCCTCEFTKKKGQYLQSSDCSPGDDLTFISELSPPQPSQYTASRSHDENPRISFAYLANLTHCWMTCLRLSYYLADYTVQHHLQYDPEAKPLWSSCKTEKEVVYSRAVGVLQSRLLCPLETRKHHHLHHLLEEQQSILQWPPFTTTEVFLSTHHCMTPEFPPSRPKAGVNFSSRLRTINLQKPSAHNRNVSSTWTKRREFVLRMRKDCCGGGYQCPWVVTKRPLPPRSRRCSLLLI</sequence>
<evidence type="ECO:0000313" key="1">
    <source>
        <dbReference type="EMBL" id="EDP52981.1"/>
    </source>
</evidence>